<dbReference type="PANTHER" id="PTHR46594:SF4">
    <property type="entry name" value="P-TYPE CATION-TRANSPORTING ATPASE"/>
    <property type="match status" value="1"/>
</dbReference>
<dbReference type="InterPro" id="IPR001802">
    <property type="entry name" value="MerP/CopZ"/>
</dbReference>
<dbReference type="SUPFAM" id="SSF55008">
    <property type="entry name" value="HMA, heavy metal-associated domain"/>
    <property type="match status" value="1"/>
</dbReference>
<evidence type="ECO:0000256" key="4">
    <source>
        <dbReference type="ARBA" id="ARBA00022723"/>
    </source>
</evidence>
<dbReference type="PRINTS" id="PR00946">
    <property type="entry name" value="HGSCAVENGER"/>
</dbReference>
<evidence type="ECO:0000313" key="9">
    <source>
        <dbReference type="Proteomes" id="UP000029669"/>
    </source>
</evidence>
<comment type="subcellular location">
    <subcellularLocation>
        <location evidence="1">Cytoplasm</location>
    </subcellularLocation>
</comment>
<evidence type="ECO:0000256" key="1">
    <source>
        <dbReference type="ARBA" id="ARBA00004496"/>
    </source>
</evidence>
<gene>
    <name evidence="8" type="ORF">TKV_c17240</name>
</gene>
<dbReference type="HOGENOM" id="CLU_134973_10_4_9"/>
<dbReference type="GO" id="GO:0005737">
    <property type="term" value="C:cytoplasm"/>
    <property type="evidence" value="ECO:0007669"/>
    <property type="project" value="UniProtKB-SubCell"/>
</dbReference>
<keyword evidence="6" id="KW-0143">Chaperone</keyword>
<evidence type="ECO:0000259" key="7">
    <source>
        <dbReference type="PROSITE" id="PS50846"/>
    </source>
</evidence>
<sequence length="74" mass="7956">MGLFGPKGETIVINVKGMTCNHCKMSVENALKKLNGVLKAVVDLDKGNVTVTYDPAKVSVDDMKKAIIDTGYEV</sequence>
<keyword evidence="5" id="KW-0186">Copper</keyword>
<dbReference type="InterPro" id="IPR006121">
    <property type="entry name" value="HMA_dom"/>
</dbReference>
<dbReference type="AlphaFoldDB" id="A0A097ASW2"/>
<protein>
    <recommendedName>
        <fullName evidence="2">Copper chaperone CopZ</fullName>
    </recommendedName>
</protein>
<dbReference type="PROSITE" id="PS01047">
    <property type="entry name" value="HMA_1"/>
    <property type="match status" value="1"/>
</dbReference>
<keyword evidence="9" id="KW-1185">Reference proteome</keyword>
<dbReference type="Pfam" id="PF00403">
    <property type="entry name" value="HMA"/>
    <property type="match status" value="1"/>
</dbReference>
<dbReference type="InterPro" id="IPR006122">
    <property type="entry name" value="HMA_Cu_ion-bd"/>
</dbReference>
<dbReference type="NCBIfam" id="TIGR00003">
    <property type="entry name" value="copper ion binding protein"/>
    <property type="match status" value="1"/>
</dbReference>
<evidence type="ECO:0000256" key="2">
    <source>
        <dbReference type="ARBA" id="ARBA00015313"/>
    </source>
</evidence>
<feature type="domain" description="HMA" evidence="7">
    <location>
        <begin position="9"/>
        <end position="74"/>
    </location>
</feature>
<evidence type="ECO:0000256" key="5">
    <source>
        <dbReference type="ARBA" id="ARBA00023008"/>
    </source>
</evidence>
<dbReference type="InterPro" id="IPR049740">
    <property type="entry name" value="CopZ"/>
</dbReference>
<accession>A0A097ASW2</accession>
<dbReference type="RefSeq" id="WP_011026487.1">
    <property type="nucleotide sequence ID" value="NZ_CP009170.1"/>
</dbReference>
<dbReference type="KEGG" id="tki:TKV_c17240"/>
<evidence type="ECO:0000313" key="8">
    <source>
        <dbReference type="EMBL" id="AIS52877.1"/>
    </source>
</evidence>
<proteinExistence type="predicted"/>
<reference evidence="9" key="1">
    <citation type="journal article" date="2015" name="Genome Announc.">
        <title>Whole-Genome Sequences of 80 Environmental and Clinical Isolates of Burkholderia pseudomallei.</title>
        <authorList>
            <person name="Johnson S.L."/>
            <person name="Baker A.L."/>
            <person name="Chain P.S."/>
            <person name="Currie B.J."/>
            <person name="Daligault H.E."/>
            <person name="Davenport K.W."/>
            <person name="Davis C.B."/>
            <person name="Inglis T.J."/>
            <person name="Kaestli M."/>
            <person name="Koren S."/>
            <person name="Mayo M."/>
            <person name="Merritt A.J."/>
            <person name="Price E.P."/>
            <person name="Sarovich D.S."/>
            <person name="Warner J."/>
            <person name="Rosovitz M.J."/>
        </authorList>
    </citation>
    <scope>NUCLEOTIDE SEQUENCE [LARGE SCALE GENOMIC DNA]</scope>
    <source>
        <strain evidence="9">DSM 2030</strain>
    </source>
</reference>
<evidence type="ECO:0000256" key="3">
    <source>
        <dbReference type="ARBA" id="ARBA00022490"/>
    </source>
</evidence>
<dbReference type="STRING" id="2325.TKV_c17240"/>
<dbReference type="Gene3D" id="3.30.70.100">
    <property type="match status" value="1"/>
</dbReference>
<name>A0A097ASW2_THEKI</name>
<dbReference type="InterPro" id="IPR036163">
    <property type="entry name" value="HMA_dom_sf"/>
</dbReference>
<keyword evidence="4" id="KW-0479">Metal-binding</keyword>
<evidence type="ECO:0000256" key="6">
    <source>
        <dbReference type="ARBA" id="ARBA00023186"/>
    </source>
</evidence>
<dbReference type="InterPro" id="IPR017969">
    <property type="entry name" value="Heavy-metal-associated_CS"/>
</dbReference>
<dbReference type="PANTHER" id="PTHR46594">
    <property type="entry name" value="P-TYPE CATION-TRANSPORTING ATPASE"/>
    <property type="match status" value="1"/>
</dbReference>
<dbReference type="FunFam" id="3.30.70.100:FF:000005">
    <property type="entry name" value="Copper-exporting P-type ATPase A"/>
    <property type="match status" value="1"/>
</dbReference>
<dbReference type="OrthoDB" id="9813965at2"/>
<dbReference type="Proteomes" id="UP000029669">
    <property type="component" value="Chromosome"/>
</dbReference>
<organism evidence="8 9">
    <name type="scientific">Thermoanaerobacter kivui</name>
    <name type="common">Acetogenium kivui</name>
    <dbReference type="NCBI Taxonomy" id="2325"/>
    <lineage>
        <taxon>Bacteria</taxon>
        <taxon>Bacillati</taxon>
        <taxon>Bacillota</taxon>
        <taxon>Clostridia</taxon>
        <taxon>Thermoanaerobacterales</taxon>
        <taxon>Thermoanaerobacteraceae</taxon>
        <taxon>Thermoanaerobacter</taxon>
    </lineage>
</organism>
<dbReference type="NCBIfam" id="NF033795">
    <property type="entry name" value="chaper_CopZ_Bs"/>
    <property type="match status" value="1"/>
</dbReference>
<dbReference type="EMBL" id="CP009170">
    <property type="protein sequence ID" value="AIS52877.1"/>
    <property type="molecule type" value="Genomic_DNA"/>
</dbReference>
<dbReference type="PROSITE" id="PS50846">
    <property type="entry name" value="HMA_2"/>
    <property type="match status" value="1"/>
</dbReference>
<dbReference type="CDD" id="cd00371">
    <property type="entry name" value="HMA"/>
    <property type="match status" value="1"/>
</dbReference>
<dbReference type="GO" id="GO:0005507">
    <property type="term" value="F:copper ion binding"/>
    <property type="evidence" value="ECO:0007669"/>
    <property type="project" value="InterPro"/>
</dbReference>
<keyword evidence="3" id="KW-0963">Cytoplasm</keyword>
<dbReference type="eggNOG" id="COG2608">
    <property type="taxonomic scope" value="Bacteria"/>
</dbReference>